<dbReference type="PROSITE" id="PS00409">
    <property type="entry name" value="PROKAR_NTER_METHYL"/>
    <property type="match status" value="1"/>
</dbReference>
<proteinExistence type="predicted"/>
<keyword evidence="4" id="KW-1185">Reference proteome</keyword>
<dbReference type="InterPro" id="IPR011453">
    <property type="entry name" value="DUF1559"/>
</dbReference>
<dbReference type="AlphaFoldDB" id="A0A432MH28"/>
<dbReference type="InterPro" id="IPR012902">
    <property type="entry name" value="N_methyl_site"/>
</dbReference>
<evidence type="ECO:0000256" key="1">
    <source>
        <dbReference type="SAM" id="Phobius"/>
    </source>
</evidence>
<reference evidence="3 4" key="2">
    <citation type="submission" date="2019-01" db="EMBL/GenBank/DDBJ databases">
        <title>Tautonia sociabilis, a novel thermotolerant planctomycete of Isosphaeraceae family, isolated from a 4000 m deep subterranean habitat.</title>
        <authorList>
            <person name="Kovaleva O.L."/>
            <person name="Elcheninov A.G."/>
            <person name="Van Heerden E."/>
            <person name="Toshchakov S.V."/>
            <person name="Novikov A."/>
            <person name="Bonch-Osmolovskaya E.A."/>
            <person name="Kublanov I.V."/>
        </authorList>
    </citation>
    <scope>NUCLEOTIDE SEQUENCE [LARGE SCALE GENOMIC DNA]</scope>
    <source>
        <strain evidence="3 4">GM2012</strain>
    </source>
</reference>
<organism evidence="3 4">
    <name type="scientific">Tautonia sociabilis</name>
    <dbReference type="NCBI Taxonomy" id="2080755"/>
    <lineage>
        <taxon>Bacteria</taxon>
        <taxon>Pseudomonadati</taxon>
        <taxon>Planctomycetota</taxon>
        <taxon>Planctomycetia</taxon>
        <taxon>Isosphaerales</taxon>
        <taxon>Isosphaeraceae</taxon>
        <taxon>Tautonia</taxon>
    </lineage>
</organism>
<comment type="caution">
    <text evidence="3">The sequence shown here is derived from an EMBL/GenBank/DDBJ whole genome shotgun (WGS) entry which is preliminary data.</text>
</comment>
<dbReference type="PANTHER" id="PTHR30093">
    <property type="entry name" value="GENERAL SECRETION PATHWAY PROTEIN G"/>
    <property type="match status" value="1"/>
</dbReference>
<feature type="transmembrane region" description="Helical" evidence="1">
    <location>
        <begin position="12"/>
        <end position="33"/>
    </location>
</feature>
<dbReference type="InterPro" id="IPR027558">
    <property type="entry name" value="Pre_pil_HX9DG_C"/>
</dbReference>
<evidence type="ECO:0000313" key="4">
    <source>
        <dbReference type="Proteomes" id="UP000280296"/>
    </source>
</evidence>
<dbReference type="Pfam" id="PF07596">
    <property type="entry name" value="SBP_bac_10"/>
    <property type="match status" value="1"/>
</dbReference>
<dbReference type="Gene3D" id="3.30.700.10">
    <property type="entry name" value="Glycoprotein, Type 4 Pilin"/>
    <property type="match status" value="1"/>
</dbReference>
<evidence type="ECO:0000313" key="3">
    <source>
        <dbReference type="EMBL" id="RUL86268.1"/>
    </source>
</evidence>
<keyword evidence="1" id="KW-0812">Transmembrane</keyword>
<name>A0A432MH28_9BACT</name>
<dbReference type="RefSeq" id="WP_126726503.1">
    <property type="nucleotide sequence ID" value="NZ_RYZH01000032.1"/>
</dbReference>
<feature type="domain" description="DUF1559" evidence="2">
    <location>
        <begin position="34"/>
        <end position="301"/>
    </location>
</feature>
<sequence length="322" mass="35367">MQNRRDRGGFTLIELLVVIAIIGVLIALLLPAVQSAREAARRAQCTNNLKQLALAAHNYHDQVGTFPTALYKHPAYVTDSQAWNNASWIVLLLPQMEQQSVYNSVNFSIMWGTNVLFNWGPQYYGEQNSTVRTTIINSLNCPSDDSEKLDNTNADEIWNGLAAGTSYVGNIGDNCLACNPPANQVQLCATVGYPCRGPQLADGGGSGIFWRYGPKVGINAIRDETSNTFLMGEQVMATTRWNAWVHANQSVGTTAMPLNYTLRPPNVGNWTHQYTFRSLHPGGANFAMCDGSVRFIKESIALPIYQAVSTRAQGEVISADQY</sequence>
<gene>
    <name evidence="3" type="ORF">TsocGM_16170</name>
</gene>
<dbReference type="EMBL" id="RYZH01000032">
    <property type="protein sequence ID" value="RUL86268.1"/>
    <property type="molecule type" value="Genomic_DNA"/>
</dbReference>
<evidence type="ECO:0000259" key="2">
    <source>
        <dbReference type="Pfam" id="PF07596"/>
    </source>
</evidence>
<keyword evidence="1" id="KW-1133">Transmembrane helix</keyword>
<accession>A0A432MH28</accession>
<dbReference type="NCBIfam" id="TIGR02532">
    <property type="entry name" value="IV_pilin_GFxxxE"/>
    <property type="match status" value="1"/>
</dbReference>
<dbReference type="OrthoDB" id="287493at2"/>
<keyword evidence="1" id="KW-0472">Membrane</keyword>
<dbReference type="Proteomes" id="UP000280296">
    <property type="component" value="Unassembled WGS sequence"/>
</dbReference>
<dbReference type="Pfam" id="PF07963">
    <property type="entry name" value="N_methyl"/>
    <property type="match status" value="1"/>
</dbReference>
<dbReference type="NCBIfam" id="TIGR04294">
    <property type="entry name" value="pre_pil_HX9DG"/>
    <property type="match status" value="1"/>
</dbReference>
<protein>
    <submittedName>
        <fullName evidence="3">DUF1559 domain-containing protein</fullName>
    </submittedName>
</protein>
<dbReference type="InterPro" id="IPR045584">
    <property type="entry name" value="Pilin-like"/>
</dbReference>
<dbReference type="PANTHER" id="PTHR30093:SF2">
    <property type="entry name" value="TYPE II SECRETION SYSTEM PROTEIN H"/>
    <property type="match status" value="1"/>
</dbReference>
<dbReference type="SUPFAM" id="SSF54523">
    <property type="entry name" value="Pili subunits"/>
    <property type="match status" value="1"/>
</dbReference>
<reference evidence="3 4" key="1">
    <citation type="submission" date="2018-12" db="EMBL/GenBank/DDBJ databases">
        <authorList>
            <person name="Toschakov S.V."/>
        </authorList>
    </citation>
    <scope>NUCLEOTIDE SEQUENCE [LARGE SCALE GENOMIC DNA]</scope>
    <source>
        <strain evidence="3 4">GM2012</strain>
    </source>
</reference>